<dbReference type="InterPro" id="IPR001647">
    <property type="entry name" value="HTH_TetR"/>
</dbReference>
<evidence type="ECO:0000256" key="1">
    <source>
        <dbReference type="ARBA" id="ARBA00023015"/>
    </source>
</evidence>
<keyword evidence="2 4" id="KW-0238">DNA-binding</keyword>
<dbReference type="InterPro" id="IPR003012">
    <property type="entry name" value="Tet_transcr_reg_TetR"/>
</dbReference>
<evidence type="ECO:0000313" key="8">
    <source>
        <dbReference type="Proteomes" id="UP001237105"/>
    </source>
</evidence>
<feature type="compositionally biased region" description="Polar residues" evidence="5">
    <location>
        <begin position="251"/>
        <end position="263"/>
    </location>
</feature>
<accession>A0ABT6T6A5</accession>
<dbReference type="Pfam" id="PF00440">
    <property type="entry name" value="TetR_N"/>
    <property type="match status" value="1"/>
</dbReference>
<dbReference type="InterPro" id="IPR050109">
    <property type="entry name" value="HTH-type_TetR-like_transc_reg"/>
</dbReference>
<feature type="compositionally biased region" description="Low complexity" evidence="5">
    <location>
        <begin position="217"/>
        <end position="247"/>
    </location>
</feature>
<evidence type="ECO:0000256" key="4">
    <source>
        <dbReference type="PROSITE-ProRule" id="PRU00335"/>
    </source>
</evidence>
<dbReference type="InterPro" id="IPR009057">
    <property type="entry name" value="Homeodomain-like_sf"/>
</dbReference>
<dbReference type="Gene3D" id="1.10.357.10">
    <property type="entry name" value="Tetracycline Repressor, domain 2"/>
    <property type="match status" value="1"/>
</dbReference>
<dbReference type="RefSeq" id="WP_282539254.1">
    <property type="nucleotide sequence ID" value="NZ_JASCIS010000054.1"/>
</dbReference>
<comment type="caution">
    <text evidence="7">The sequence shown here is derived from an EMBL/GenBank/DDBJ whole genome shotgun (WGS) entry which is preliminary data.</text>
</comment>
<dbReference type="PROSITE" id="PS50977">
    <property type="entry name" value="HTH_TETR_2"/>
    <property type="match status" value="1"/>
</dbReference>
<feature type="domain" description="HTH tetR-type" evidence="6">
    <location>
        <begin position="14"/>
        <end position="74"/>
    </location>
</feature>
<reference evidence="7 8" key="1">
    <citation type="submission" date="2023-05" db="EMBL/GenBank/DDBJ databases">
        <title>Draft genome sequence of Streptomyces sp. B-S-A12 isolated from a cave soil in Thailand.</title>
        <authorList>
            <person name="Chamroensaksri N."/>
            <person name="Muangham S."/>
        </authorList>
    </citation>
    <scope>NUCLEOTIDE SEQUENCE [LARGE SCALE GENOMIC DNA]</scope>
    <source>
        <strain evidence="7 8">B-S-A12</strain>
    </source>
</reference>
<dbReference type="EMBL" id="JASCIS010000054">
    <property type="protein sequence ID" value="MDI3423412.1"/>
    <property type="molecule type" value="Genomic_DNA"/>
</dbReference>
<dbReference type="InterPro" id="IPR036271">
    <property type="entry name" value="Tet_transcr_reg_TetR-rel_C_sf"/>
</dbReference>
<evidence type="ECO:0000259" key="6">
    <source>
        <dbReference type="PROSITE" id="PS50977"/>
    </source>
</evidence>
<proteinExistence type="predicted"/>
<keyword evidence="1" id="KW-0805">Transcription regulation</keyword>
<sequence>MSGRARGSGPVRPSLTREQVLATAAVLVKQHGPGALTMRKLAAELGTAVTSIYWHVGNRESLLEALVERTVEELGDLTPRGRTPAARLVSVARALRRRLLDHPHLIAMVHERGLTERMFQPAARALVHEVHAAGLRGAPAAEAVRAVLFQTVGFVLVERNRARTPVQRPGEQELWDVRGAGQSVHDPALARALARGPQPEKLFTVSVRALVEGLLNTPSTPSRTPSRTPSSSPSRTPSSTPSSTPSRAPGTDSSADSRTPGAS</sequence>
<evidence type="ECO:0000313" key="7">
    <source>
        <dbReference type="EMBL" id="MDI3423412.1"/>
    </source>
</evidence>
<evidence type="ECO:0000256" key="5">
    <source>
        <dbReference type="SAM" id="MobiDB-lite"/>
    </source>
</evidence>
<evidence type="ECO:0000256" key="2">
    <source>
        <dbReference type="ARBA" id="ARBA00023125"/>
    </source>
</evidence>
<dbReference type="PANTHER" id="PTHR30055:SF151">
    <property type="entry name" value="TRANSCRIPTIONAL REGULATORY PROTEIN"/>
    <property type="match status" value="1"/>
</dbReference>
<dbReference type="SUPFAM" id="SSF48498">
    <property type="entry name" value="Tetracyclin repressor-like, C-terminal domain"/>
    <property type="match status" value="1"/>
</dbReference>
<keyword evidence="3" id="KW-0804">Transcription</keyword>
<name>A0ABT6T6A5_9ACTN</name>
<keyword evidence="8" id="KW-1185">Reference proteome</keyword>
<dbReference type="Proteomes" id="UP001237105">
    <property type="component" value="Unassembled WGS sequence"/>
</dbReference>
<feature type="region of interest" description="Disordered" evidence="5">
    <location>
        <begin position="214"/>
        <end position="263"/>
    </location>
</feature>
<dbReference type="SUPFAM" id="SSF46689">
    <property type="entry name" value="Homeodomain-like"/>
    <property type="match status" value="1"/>
</dbReference>
<gene>
    <name evidence="7" type="ORF">QIT00_33540</name>
</gene>
<dbReference type="PANTHER" id="PTHR30055">
    <property type="entry name" value="HTH-TYPE TRANSCRIPTIONAL REGULATOR RUTR"/>
    <property type="match status" value="1"/>
</dbReference>
<organism evidence="7 8">
    <name type="scientific">Streptomyces luteolus</name>
    <dbReference type="NCBI Taxonomy" id="3043615"/>
    <lineage>
        <taxon>Bacteria</taxon>
        <taxon>Bacillati</taxon>
        <taxon>Actinomycetota</taxon>
        <taxon>Actinomycetes</taxon>
        <taxon>Kitasatosporales</taxon>
        <taxon>Streptomycetaceae</taxon>
        <taxon>Streptomyces</taxon>
    </lineage>
</organism>
<dbReference type="PRINTS" id="PR00400">
    <property type="entry name" value="TETREPRESSOR"/>
</dbReference>
<feature type="DNA-binding region" description="H-T-H motif" evidence="4">
    <location>
        <begin position="37"/>
        <end position="56"/>
    </location>
</feature>
<evidence type="ECO:0000256" key="3">
    <source>
        <dbReference type="ARBA" id="ARBA00023163"/>
    </source>
</evidence>
<protein>
    <submittedName>
        <fullName evidence="7">TetR/AcrR family transcriptional regulator</fullName>
    </submittedName>
</protein>